<name>A0A1M5ALJ7_9BACE</name>
<keyword evidence="7 8" id="KW-0472">Membrane</keyword>
<dbReference type="GO" id="GO:0005886">
    <property type="term" value="C:plasma membrane"/>
    <property type="evidence" value="ECO:0007669"/>
    <property type="project" value="UniProtKB-SubCell"/>
</dbReference>
<evidence type="ECO:0000256" key="2">
    <source>
        <dbReference type="ARBA" id="ARBA00022475"/>
    </source>
</evidence>
<evidence type="ECO:0000256" key="5">
    <source>
        <dbReference type="ARBA" id="ARBA00022801"/>
    </source>
</evidence>
<protein>
    <submittedName>
        <fullName evidence="9">Exosortase/archaeosortase family protein</fullName>
    </submittedName>
</protein>
<evidence type="ECO:0000256" key="8">
    <source>
        <dbReference type="SAM" id="Phobius"/>
    </source>
</evidence>
<dbReference type="NCBIfam" id="TIGR04178">
    <property type="entry name" value="exo_archaeo"/>
    <property type="match status" value="1"/>
</dbReference>
<evidence type="ECO:0000256" key="6">
    <source>
        <dbReference type="ARBA" id="ARBA00022989"/>
    </source>
</evidence>
<dbReference type="OrthoDB" id="678161at2"/>
<feature type="transmembrane region" description="Helical" evidence="8">
    <location>
        <begin position="152"/>
        <end position="174"/>
    </location>
</feature>
<feature type="transmembrane region" description="Helical" evidence="8">
    <location>
        <begin position="21"/>
        <end position="40"/>
    </location>
</feature>
<feature type="transmembrane region" description="Helical" evidence="8">
    <location>
        <begin position="183"/>
        <end position="209"/>
    </location>
</feature>
<evidence type="ECO:0000256" key="3">
    <source>
        <dbReference type="ARBA" id="ARBA00022670"/>
    </source>
</evidence>
<accession>A0A1M5ALJ7</accession>
<reference evidence="9 10" key="1">
    <citation type="submission" date="2016-11" db="EMBL/GenBank/DDBJ databases">
        <authorList>
            <person name="Jaros S."/>
            <person name="Januszkiewicz K."/>
            <person name="Wedrychowicz H."/>
        </authorList>
    </citation>
    <scope>NUCLEOTIDE SEQUENCE [LARGE SCALE GENOMIC DNA]</scope>
    <source>
        <strain evidence="9 10">DSM 26991</strain>
    </source>
</reference>
<evidence type="ECO:0000313" key="10">
    <source>
        <dbReference type="Proteomes" id="UP000184509"/>
    </source>
</evidence>
<dbReference type="EMBL" id="FQTV01000007">
    <property type="protein sequence ID" value="SHF31014.1"/>
    <property type="molecule type" value="Genomic_DNA"/>
</dbReference>
<keyword evidence="10" id="KW-1185">Reference proteome</keyword>
<keyword evidence="5" id="KW-0378">Hydrolase</keyword>
<sequence length="249" mass="29293">MRVKPNKRLFDLKRRLEPFRGVFLFITIVLIAHISWKISFHTGIENKEYSNRILTKNSSSSVIANIKGKVWRGIGVGDVDCQNKDCRYISFFNNNVTTKFVPWTEKTALASFWVVNLVCRQPLSLLNYVDSSSDKNIESRTLLSFDRLRGPAINIIWGCTGVKQLYILFLVILFSRGIWWKRFIYFLMGSLVLLLFNVMRISIITLFIKSYPESFEILHDILFKYLFYGLIFLLWLLWEEKFSGKNFIK</sequence>
<keyword evidence="3" id="KW-0645">Protease</keyword>
<dbReference type="GO" id="GO:0008233">
    <property type="term" value="F:peptidase activity"/>
    <property type="evidence" value="ECO:0007669"/>
    <property type="project" value="UniProtKB-KW"/>
</dbReference>
<evidence type="ECO:0000313" key="9">
    <source>
        <dbReference type="EMBL" id="SHF31014.1"/>
    </source>
</evidence>
<dbReference type="AlphaFoldDB" id="A0A1M5ALJ7"/>
<evidence type="ECO:0000256" key="1">
    <source>
        <dbReference type="ARBA" id="ARBA00004651"/>
    </source>
</evidence>
<comment type="subcellular location">
    <subcellularLocation>
        <location evidence="1">Cell membrane</location>
        <topology evidence="1">Multi-pass membrane protein</topology>
    </subcellularLocation>
</comment>
<proteinExistence type="predicted"/>
<feature type="transmembrane region" description="Helical" evidence="8">
    <location>
        <begin position="221"/>
        <end position="238"/>
    </location>
</feature>
<evidence type="ECO:0000256" key="4">
    <source>
        <dbReference type="ARBA" id="ARBA00022692"/>
    </source>
</evidence>
<keyword evidence="2" id="KW-1003">Cell membrane</keyword>
<keyword evidence="4 8" id="KW-0812">Transmembrane</keyword>
<evidence type="ECO:0000256" key="7">
    <source>
        <dbReference type="ARBA" id="ARBA00023136"/>
    </source>
</evidence>
<dbReference type="Proteomes" id="UP000184509">
    <property type="component" value="Unassembled WGS sequence"/>
</dbReference>
<dbReference type="STRING" id="1297750.SAMN05444405_10729"/>
<gene>
    <name evidence="9" type="ORF">SAMN05444405_10729</name>
</gene>
<dbReference type="GO" id="GO:0006508">
    <property type="term" value="P:proteolysis"/>
    <property type="evidence" value="ECO:0007669"/>
    <property type="project" value="UniProtKB-KW"/>
</dbReference>
<organism evidence="9 10">
    <name type="scientific">Bacteroides luti</name>
    <dbReference type="NCBI Taxonomy" id="1297750"/>
    <lineage>
        <taxon>Bacteria</taxon>
        <taxon>Pseudomonadati</taxon>
        <taxon>Bacteroidota</taxon>
        <taxon>Bacteroidia</taxon>
        <taxon>Bacteroidales</taxon>
        <taxon>Bacteroidaceae</taxon>
        <taxon>Bacteroides</taxon>
    </lineage>
</organism>
<dbReference type="InterPro" id="IPR026392">
    <property type="entry name" value="Exo/Archaeosortase_dom"/>
</dbReference>
<keyword evidence="6 8" id="KW-1133">Transmembrane helix</keyword>